<feature type="binding site" evidence="12">
    <location>
        <position position="226"/>
    </location>
    <ligand>
        <name>[2Fe-2S] cluster</name>
        <dbReference type="ChEBI" id="CHEBI:190135"/>
    </ligand>
</feature>
<keyword evidence="3 11" id="KW-0285">Flavoprotein</keyword>
<dbReference type="InterPro" id="IPR019480">
    <property type="entry name" value="Dihydroorotate_DH_Fe-S-bd"/>
</dbReference>
<reference evidence="14" key="1">
    <citation type="submission" date="2008-06" db="EMBL/GenBank/DDBJ databases">
        <title>Complete sequence of chromosome of Prosthecochloris aestuarii DSM 271.</title>
        <authorList>
            <consortium name="US DOE Joint Genome Institute"/>
            <person name="Lucas S."/>
            <person name="Copeland A."/>
            <person name="Lapidus A."/>
            <person name="Glavina del Rio T."/>
            <person name="Dalin E."/>
            <person name="Tice H."/>
            <person name="Bruce D."/>
            <person name="Goodwin L."/>
            <person name="Pitluck S."/>
            <person name="Schmutz J."/>
            <person name="Larimer F."/>
            <person name="Land M."/>
            <person name="Hauser L."/>
            <person name="Kyrpides N."/>
            <person name="Anderson I."/>
            <person name="Liu Z."/>
            <person name="Li T."/>
            <person name="Zhao F."/>
            <person name="Overmann J."/>
            <person name="Bryant D.A."/>
            <person name="Richardson P."/>
        </authorList>
    </citation>
    <scope>NUCLEOTIDE SEQUENCE [LARGE SCALE GENOMIC DNA]</scope>
    <source>
        <strain evidence="14">DSM 271</strain>
    </source>
</reference>
<dbReference type="GO" id="GO:0050660">
    <property type="term" value="F:flavin adenine dinucleotide binding"/>
    <property type="evidence" value="ECO:0007669"/>
    <property type="project" value="InterPro"/>
</dbReference>
<dbReference type="GO" id="GO:0046872">
    <property type="term" value="F:metal ion binding"/>
    <property type="evidence" value="ECO:0007669"/>
    <property type="project" value="UniProtKB-KW"/>
</dbReference>
<dbReference type="PANTHER" id="PTHR43513">
    <property type="entry name" value="DIHYDROOROTATE DEHYDROGENASE B (NAD(+)), ELECTRON TRANSFER SUBUNIT"/>
    <property type="match status" value="1"/>
</dbReference>
<evidence type="ECO:0000256" key="6">
    <source>
        <dbReference type="ARBA" id="ARBA00022827"/>
    </source>
</evidence>
<dbReference type="Gene3D" id="2.10.240.10">
    <property type="entry name" value="Dihydroorotate dehydrogenase, electron transfer subunit"/>
    <property type="match status" value="1"/>
</dbReference>
<keyword evidence="2" id="KW-0813">Transport</keyword>
<proteinExistence type="inferred from homology"/>
<evidence type="ECO:0000256" key="9">
    <source>
        <dbReference type="ARBA" id="ARBA00023014"/>
    </source>
</evidence>
<evidence type="ECO:0000256" key="8">
    <source>
        <dbReference type="ARBA" id="ARBA00023004"/>
    </source>
</evidence>
<dbReference type="PROSITE" id="PS51384">
    <property type="entry name" value="FAD_FR"/>
    <property type="match status" value="1"/>
</dbReference>
<protein>
    <submittedName>
        <fullName evidence="14">Oxidoreductase FAD/NAD(P)-binding domain protein</fullName>
    </submittedName>
</protein>
<feature type="binding site" evidence="12">
    <location>
        <position position="231"/>
    </location>
    <ligand>
        <name>[2Fe-2S] cluster</name>
        <dbReference type="ChEBI" id="CHEBI:190135"/>
    </ligand>
</feature>
<dbReference type="PANTHER" id="PTHR43513:SF3">
    <property type="entry name" value="DIHYDROOROTATE DEHYDROGENASE B (NAD(+)), ELECTRON TRANSFER SUBUNIT-RELATED"/>
    <property type="match status" value="1"/>
</dbReference>
<dbReference type="Gene3D" id="2.40.30.10">
    <property type="entry name" value="Translation factors"/>
    <property type="match status" value="1"/>
</dbReference>
<name>B4S529_PROA2</name>
<gene>
    <name evidence="14" type="ordered locus">Paes_1963</name>
</gene>
<keyword evidence="6 11" id="KW-0274">FAD</keyword>
<keyword evidence="4 12" id="KW-0001">2Fe-2S</keyword>
<accession>B4S529</accession>
<evidence type="ECO:0000256" key="5">
    <source>
        <dbReference type="ARBA" id="ARBA00022723"/>
    </source>
</evidence>
<dbReference type="eggNOG" id="COG0543">
    <property type="taxonomic scope" value="Bacteria"/>
</dbReference>
<evidence type="ECO:0000256" key="11">
    <source>
        <dbReference type="PIRSR" id="PIRSR006816-1"/>
    </source>
</evidence>
<evidence type="ECO:0000259" key="13">
    <source>
        <dbReference type="PROSITE" id="PS51384"/>
    </source>
</evidence>
<comment type="cofactor">
    <cofactor evidence="11">
        <name>FAD</name>
        <dbReference type="ChEBI" id="CHEBI:57692"/>
    </cofactor>
    <text evidence="11">Binds 1 FAD per subunit.</text>
</comment>
<evidence type="ECO:0000256" key="4">
    <source>
        <dbReference type="ARBA" id="ARBA00022714"/>
    </source>
</evidence>
<dbReference type="RefSeq" id="WP_012506508.1">
    <property type="nucleotide sequence ID" value="NC_011059.1"/>
</dbReference>
<dbReference type="InterPro" id="IPR017938">
    <property type="entry name" value="Riboflavin_synthase-like_b-brl"/>
</dbReference>
<dbReference type="InterPro" id="IPR017927">
    <property type="entry name" value="FAD-bd_FR_type"/>
</dbReference>
<keyword evidence="9 12" id="KW-0411">Iron-sulfur</keyword>
<dbReference type="HOGENOM" id="CLU_003827_1_2_10"/>
<evidence type="ECO:0000313" key="14">
    <source>
        <dbReference type="EMBL" id="ACF46975.1"/>
    </source>
</evidence>
<dbReference type="InterPro" id="IPR039261">
    <property type="entry name" value="FNR_nucleotide-bd"/>
</dbReference>
<dbReference type="EMBL" id="CP001108">
    <property type="protein sequence ID" value="ACF46975.1"/>
    <property type="molecule type" value="Genomic_DNA"/>
</dbReference>
<dbReference type="PRINTS" id="PR00409">
    <property type="entry name" value="PHDIOXRDTASE"/>
</dbReference>
<dbReference type="Gene3D" id="3.40.50.80">
    <property type="entry name" value="Nucleotide-binding domain of ferredoxin-NADP reductase (FNR) module"/>
    <property type="match status" value="1"/>
</dbReference>
<dbReference type="Pfam" id="PF10418">
    <property type="entry name" value="DHODB_Fe-S_bind"/>
    <property type="match status" value="1"/>
</dbReference>
<comment type="cofactor">
    <cofactor evidence="10">
        <name>[2Fe-2S] cluster</name>
        <dbReference type="ChEBI" id="CHEBI:190135"/>
    </cofactor>
</comment>
<dbReference type="GO" id="GO:0051537">
    <property type="term" value="F:2 iron, 2 sulfur cluster binding"/>
    <property type="evidence" value="ECO:0007669"/>
    <property type="project" value="UniProtKB-KW"/>
</dbReference>
<keyword evidence="5 12" id="KW-0479">Metal-binding</keyword>
<dbReference type="AlphaFoldDB" id="B4S529"/>
<evidence type="ECO:0000256" key="2">
    <source>
        <dbReference type="ARBA" id="ARBA00022448"/>
    </source>
</evidence>
<dbReference type="Proteomes" id="UP000002725">
    <property type="component" value="Chromosome"/>
</dbReference>
<dbReference type="InterPro" id="IPR050353">
    <property type="entry name" value="PyrK_electron_transfer"/>
</dbReference>
<evidence type="ECO:0000256" key="1">
    <source>
        <dbReference type="ARBA" id="ARBA00006422"/>
    </source>
</evidence>
<keyword evidence="7" id="KW-0249">Electron transport</keyword>
<evidence type="ECO:0000256" key="10">
    <source>
        <dbReference type="ARBA" id="ARBA00034078"/>
    </source>
</evidence>
<dbReference type="InterPro" id="IPR037117">
    <property type="entry name" value="Dihydroorotate_DH_ele_sf"/>
</dbReference>
<keyword evidence="8 12" id="KW-0408">Iron</keyword>
<keyword evidence="15" id="KW-1185">Reference proteome</keyword>
<dbReference type="PIRSF" id="PIRSF006816">
    <property type="entry name" value="Cyc3_hyd_g"/>
    <property type="match status" value="1"/>
</dbReference>
<feature type="domain" description="FAD-binding FR-type" evidence="13">
    <location>
        <begin position="7"/>
        <end position="105"/>
    </location>
</feature>
<dbReference type="InterPro" id="IPR012165">
    <property type="entry name" value="Cyt_c3_hydrogenase_gsu"/>
</dbReference>
<dbReference type="KEGG" id="paa:Paes_1963"/>
<evidence type="ECO:0000256" key="3">
    <source>
        <dbReference type="ARBA" id="ARBA00022630"/>
    </source>
</evidence>
<sequence>MHHQSEITDSKATIISTRNLGGEVSLIAFTCPDIARNALPGNFVNIKINPSNQPLLRRPFSIHNVDGDNVEIMAKNIGGGTALLCNASAGTAIEVIGPLGNAFNIETPAFSTAILVSGGIGTAPMMLLEKHLKAEEKEVIHVIGGRSRDDIHTRGLNNCHIATEDGTEGFKGNVIELLRNMIGDVMLEGPVKVFACGPNPMLKALAGFSQERGLSCEVSLETIMGCGIGICYGCIVELKNQSGEGTSSMLLCQDGPVVDASRLII</sequence>
<dbReference type="SUPFAM" id="SSF63380">
    <property type="entry name" value="Riboflavin synthase domain-like"/>
    <property type="match status" value="1"/>
</dbReference>
<dbReference type="CDD" id="cd06218">
    <property type="entry name" value="DHOD_e_trans"/>
    <property type="match status" value="1"/>
</dbReference>
<feature type="binding site" evidence="11">
    <location>
        <begin position="80"/>
        <end position="81"/>
    </location>
    <ligand>
        <name>FAD</name>
        <dbReference type="ChEBI" id="CHEBI:57692"/>
    </ligand>
</feature>
<feature type="binding site" evidence="11">
    <location>
        <begin position="58"/>
        <end position="61"/>
    </location>
    <ligand>
        <name>FAD</name>
        <dbReference type="ChEBI" id="CHEBI:57692"/>
    </ligand>
</feature>
<comment type="similarity">
    <text evidence="1">Belongs to the PyrK family.</text>
</comment>
<evidence type="ECO:0000256" key="12">
    <source>
        <dbReference type="PIRSR" id="PIRSR006816-2"/>
    </source>
</evidence>
<organism evidence="14 15">
    <name type="scientific">Prosthecochloris aestuarii (strain DSM 271 / SK 413)</name>
    <dbReference type="NCBI Taxonomy" id="290512"/>
    <lineage>
        <taxon>Bacteria</taxon>
        <taxon>Pseudomonadati</taxon>
        <taxon>Chlorobiota</taxon>
        <taxon>Chlorobiia</taxon>
        <taxon>Chlorobiales</taxon>
        <taxon>Chlorobiaceae</taxon>
        <taxon>Prosthecochloris</taxon>
    </lineage>
</organism>
<evidence type="ECO:0000313" key="15">
    <source>
        <dbReference type="Proteomes" id="UP000002725"/>
    </source>
</evidence>
<dbReference type="SUPFAM" id="SSF52343">
    <property type="entry name" value="Ferredoxin reductase-like, C-terminal NADP-linked domain"/>
    <property type="match status" value="1"/>
</dbReference>
<dbReference type="STRING" id="290512.Paes_1963"/>
<feature type="binding site" evidence="12">
    <location>
        <position position="252"/>
    </location>
    <ligand>
        <name>[2Fe-2S] cluster</name>
        <dbReference type="ChEBI" id="CHEBI:190135"/>
    </ligand>
</feature>
<evidence type="ECO:0000256" key="7">
    <source>
        <dbReference type="ARBA" id="ARBA00022982"/>
    </source>
</evidence>
<comment type="cofactor">
    <cofactor evidence="12">
        <name>[2Fe-2S] cluster</name>
        <dbReference type="ChEBI" id="CHEBI:190135"/>
    </cofactor>
    <text evidence="12">Binds 1 [2Fe-2S] cluster per subunit.</text>
</comment>
<dbReference type="GO" id="GO:0006221">
    <property type="term" value="P:pyrimidine nucleotide biosynthetic process"/>
    <property type="evidence" value="ECO:0007669"/>
    <property type="project" value="InterPro"/>
</dbReference>
<feature type="binding site" evidence="12">
    <location>
        <position position="234"/>
    </location>
    <ligand>
        <name>[2Fe-2S] cluster</name>
        <dbReference type="ChEBI" id="CHEBI:190135"/>
    </ligand>
</feature>
<dbReference type="GO" id="GO:0016491">
    <property type="term" value="F:oxidoreductase activity"/>
    <property type="evidence" value="ECO:0007669"/>
    <property type="project" value="InterPro"/>
</dbReference>